<dbReference type="Pfam" id="PF02932">
    <property type="entry name" value="Neur_chan_memb"/>
    <property type="match status" value="2"/>
</dbReference>
<keyword evidence="5" id="KW-0407">Ion channel</keyword>
<dbReference type="AlphaFoldDB" id="A0AAU9W5J6"/>
<feature type="domain" description="Neurotransmitter-gated ion-channel transmembrane" evidence="8">
    <location>
        <begin position="207"/>
        <end position="292"/>
    </location>
</feature>
<keyword evidence="3 5" id="KW-1133">Transmembrane helix</keyword>
<dbReference type="PROSITE" id="PS00236">
    <property type="entry name" value="NEUROTR_ION_CHANNEL"/>
    <property type="match status" value="2"/>
</dbReference>
<dbReference type="GO" id="GO:0004888">
    <property type="term" value="F:transmembrane signaling receptor activity"/>
    <property type="evidence" value="ECO:0007669"/>
    <property type="project" value="InterPro"/>
</dbReference>
<dbReference type="PRINTS" id="PR00252">
    <property type="entry name" value="NRIONCHANNEL"/>
</dbReference>
<keyword evidence="10" id="KW-1185">Reference proteome</keyword>
<dbReference type="Pfam" id="PF02931">
    <property type="entry name" value="Neur_chan_LBD"/>
    <property type="match status" value="2"/>
</dbReference>
<evidence type="ECO:0000256" key="2">
    <source>
        <dbReference type="ARBA" id="ARBA00022692"/>
    </source>
</evidence>
<feature type="domain" description="Neurotransmitter-gated ion-channel transmembrane" evidence="8">
    <location>
        <begin position="672"/>
        <end position="879"/>
    </location>
</feature>
<dbReference type="Proteomes" id="UP001159428">
    <property type="component" value="Unassembled WGS sequence"/>
</dbReference>
<evidence type="ECO:0000313" key="9">
    <source>
        <dbReference type="EMBL" id="CAH3046507.1"/>
    </source>
</evidence>
<proteinExistence type="inferred from homology"/>
<comment type="similarity">
    <text evidence="5">Belongs to the ligand-gated ion channel (TC 1.A.9) family.</text>
</comment>
<dbReference type="SUPFAM" id="SSF90112">
    <property type="entry name" value="Neurotransmitter-gated ion-channel transmembrane pore"/>
    <property type="match status" value="2"/>
</dbReference>
<dbReference type="InterPro" id="IPR006202">
    <property type="entry name" value="Neur_chan_lig-bd"/>
</dbReference>
<comment type="caution">
    <text evidence="5">Lacks conserved residue(s) required for the propagation of feature annotation.</text>
</comment>
<dbReference type="Gene3D" id="2.70.170.10">
    <property type="entry name" value="Neurotransmitter-gated ion-channel ligand-binding domain"/>
    <property type="match status" value="2"/>
</dbReference>
<evidence type="ECO:0000259" key="8">
    <source>
        <dbReference type="Pfam" id="PF02932"/>
    </source>
</evidence>
<dbReference type="EMBL" id="CALNXJ010000008">
    <property type="protein sequence ID" value="CAH3046507.1"/>
    <property type="molecule type" value="Genomic_DNA"/>
</dbReference>
<organism evidence="9 10">
    <name type="scientific">Pocillopora meandrina</name>
    <dbReference type="NCBI Taxonomy" id="46732"/>
    <lineage>
        <taxon>Eukaryota</taxon>
        <taxon>Metazoa</taxon>
        <taxon>Cnidaria</taxon>
        <taxon>Anthozoa</taxon>
        <taxon>Hexacorallia</taxon>
        <taxon>Scleractinia</taxon>
        <taxon>Astrocoeniina</taxon>
        <taxon>Pocilloporidae</taxon>
        <taxon>Pocillopora</taxon>
    </lineage>
</organism>
<dbReference type="CDD" id="cd19051">
    <property type="entry name" value="LGIC_TM_cation"/>
    <property type="match status" value="2"/>
</dbReference>
<feature type="region of interest" description="Disordered" evidence="6">
    <location>
        <begin position="355"/>
        <end position="375"/>
    </location>
</feature>
<evidence type="ECO:0000256" key="1">
    <source>
        <dbReference type="ARBA" id="ARBA00004141"/>
    </source>
</evidence>
<dbReference type="InterPro" id="IPR036734">
    <property type="entry name" value="Neur_chan_lig-bd_sf"/>
</dbReference>
<comment type="subcellular location">
    <subcellularLocation>
        <location evidence="1">Membrane</location>
        <topology evidence="1">Multi-pass membrane protein</topology>
    </subcellularLocation>
</comment>
<dbReference type="InterPro" id="IPR038050">
    <property type="entry name" value="Neuro_actylchol_rec"/>
</dbReference>
<keyword evidence="2 5" id="KW-0812">Transmembrane</keyword>
<dbReference type="InterPro" id="IPR036719">
    <property type="entry name" value="Neuro-gated_channel_TM_sf"/>
</dbReference>
<evidence type="ECO:0000259" key="7">
    <source>
        <dbReference type="Pfam" id="PF02931"/>
    </source>
</evidence>
<dbReference type="FunFam" id="2.70.170.10:FF:000028">
    <property type="entry name" value="AcetylCholine Receptor"/>
    <property type="match status" value="1"/>
</dbReference>
<feature type="transmembrane region" description="Helical" evidence="5">
    <location>
        <begin position="202"/>
        <end position="224"/>
    </location>
</feature>
<dbReference type="InterPro" id="IPR006201">
    <property type="entry name" value="Neur_channel"/>
</dbReference>
<evidence type="ECO:0000313" key="10">
    <source>
        <dbReference type="Proteomes" id="UP001159428"/>
    </source>
</evidence>
<feature type="domain" description="Neurotransmitter-gated ion-channel ligand-binding" evidence="7">
    <location>
        <begin position="2"/>
        <end position="200"/>
    </location>
</feature>
<sequence>MVRPVLEPSDVVKVEFDVQLLALNAVDNKEQTITTETVITQQWNNPYLRWAPENYGNLKQILVDPREVWVPDVVLENNADNGVVQAGHVEKFRSWVRVNSGGHNTWLSPATFKSKCGLSFKNFPFDTQKCSLVFRSVTSDRTFLNIDTTHIKNDNPEEELNLTTSNGYWSLRSIEIKTEDKKQSPIFSKVEVSFRIGRKPMFFILFTIVPCMIIGLLILVSFYIPNEVGGRIGLCSTILLSVSVYLLVIVNQLPEQSDELPIIGVYYIATMFEIGLALTATVVVMMAYHATSEPPRILTWITVFNRIGSCGRNKRRLRINDANLNSSPEVGEVNTTGIAMEEIVDVELGEVDGQTSADTLGEKTPPTSVSKEEVNQETWKEIARALDRVFYCRVPHKGCAAGWPRTTVSKEHQLRQDLFSSSGGISFNRMIRPVLNTAEKVKVRVQVELRAVVDVDKNGQFVSTDTIIKQQWNNTFFMWTPSTYGGVEKLLVSPNEMWAPDIVLHNNADDNVAQAGYTEKFKTWIVIYHNGISDWISPVSFKSTCSLDVTYFPYDQHRCDMIFGSLTSDKTLLDIETDEVHLETRKGRESDEDGQFEMRSIYIFGAKYSLSTYITFAFVPTEEIEKSASWSIQRIEVRRKEHYRKGFPHPFTAIHLSFIIRRKPLHFVVFSMVPCMLIGALIFVSFFIPVESGERIGFSCTILLSVSVYLLIVTEALPEQSDSLPLISVYYIIIMIEIALALTATIVVLKAHHATTQPPGCLKGMLFINNIYRCCRKPKRRKRTSKVEPPVQVVVLDYSSDHKEKHEDSEERYRKKSSISLSQLSVDSGSQLFTRPNTTDGKEEEEDWSETWRQIGKALDRLFFWTFTITFLISTVVVFTYGPSLAKPLNDEMDKLYGPQRGV</sequence>
<evidence type="ECO:0000256" key="4">
    <source>
        <dbReference type="ARBA" id="ARBA00023136"/>
    </source>
</evidence>
<protein>
    <submittedName>
        <fullName evidence="9">Uncharacterized protein</fullName>
    </submittedName>
</protein>
<dbReference type="PANTHER" id="PTHR18945">
    <property type="entry name" value="NEUROTRANSMITTER GATED ION CHANNEL"/>
    <property type="match status" value="1"/>
</dbReference>
<dbReference type="InterPro" id="IPR006029">
    <property type="entry name" value="Neurotrans-gated_channel_TM"/>
</dbReference>
<accession>A0AAU9W5J6</accession>
<feature type="domain" description="Neurotransmitter-gated ion-channel ligand-binding" evidence="7">
    <location>
        <begin position="412"/>
        <end position="664"/>
    </location>
</feature>
<dbReference type="InterPro" id="IPR018000">
    <property type="entry name" value="Neurotransmitter_ion_chnl_CS"/>
</dbReference>
<keyword evidence="4 5" id="KW-0472">Membrane</keyword>
<dbReference type="SUPFAM" id="SSF63712">
    <property type="entry name" value="Nicotinic receptor ligand binding domain-like"/>
    <property type="match status" value="2"/>
</dbReference>
<keyword evidence="5" id="KW-0813">Transport</keyword>
<dbReference type="Gene3D" id="1.20.58.390">
    <property type="entry name" value="Neurotransmitter-gated ion-channel transmembrane domain"/>
    <property type="match status" value="3"/>
</dbReference>
<dbReference type="GO" id="GO:0016020">
    <property type="term" value="C:membrane"/>
    <property type="evidence" value="ECO:0007669"/>
    <property type="project" value="UniProtKB-SubCell"/>
</dbReference>
<feature type="transmembrane region" description="Helical" evidence="5">
    <location>
        <begin position="729"/>
        <end position="749"/>
    </location>
</feature>
<gene>
    <name evidence="9" type="ORF">PMEA_00033296</name>
</gene>
<feature type="transmembrane region" description="Helical" evidence="5">
    <location>
        <begin position="262"/>
        <end position="288"/>
    </location>
</feature>
<name>A0AAU9W5J6_9CNID</name>
<evidence type="ECO:0000256" key="5">
    <source>
        <dbReference type="RuleBase" id="RU000687"/>
    </source>
</evidence>
<feature type="transmembrane region" description="Helical" evidence="5">
    <location>
        <begin position="696"/>
        <end position="717"/>
    </location>
</feature>
<feature type="transmembrane region" description="Helical" evidence="5">
    <location>
        <begin position="665"/>
        <end position="689"/>
    </location>
</feature>
<evidence type="ECO:0000256" key="3">
    <source>
        <dbReference type="ARBA" id="ARBA00022989"/>
    </source>
</evidence>
<comment type="caution">
    <text evidence="9">The sequence shown here is derived from an EMBL/GenBank/DDBJ whole genome shotgun (WGS) entry which is preliminary data.</text>
</comment>
<reference evidence="9 10" key="1">
    <citation type="submission" date="2022-05" db="EMBL/GenBank/DDBJ databases">
        <authorList>
            <consortium name="Genoscope - CEA"/>
            <person name="William W."/>
        </authorList>
    </citation>
    <scope>NUCLEOTIDE SEQUENCE [LARGE SCALE GENOMIC DNA]</scope>
</reference>
<keyword evidence="5" id="KW-0406">Ion transport</keyword>
<evidence type="ECO:0000256" key="6">
    <source>
        <dbReference type="SAM" id="MobiDB-lite"/>
    </source>
</evidence>
<feature type="transmembrane region" description="Helical" evidence="5">
    <location>
        <begin position="230"/>
        <end position="250"/>
    </location>
</feature>
<dbReference type="GO" id="GO:0005230">
    <property type="term" value="F:extracellular ligand-gated monoatomic ion channel activity"/>
    <property type="evidence" value="ECO:0007669"/>
    <property type="project" value="InterPro"/>
</dbReference>
<feature type="transmembrane region" description="Helical" evidence="5">
    <location>
        <begin position="862"/>
        <end position="882"/>
    </location>
</feature>